<evidence type="ECO:0000313" key="2">
    <source>
        <dbReference type="EMBL" id="KKL07761.1"/>
    </source>
</evidence>
<name>A0A0F9CQ28_9ZZZZ</name>
<proteinExistence type="predicted"/>
<dbReference type="AlphaFoldDB" id="A0A0F9CQ28"/>
<feature type="transmembrane region" description="Helical" evidence="1">
    <location>
        <begin position="15"/>
        <end position="36"/>
    </location>
</feature>
<sequence length="51" mass="5630">MADLDLDMADVKPTVLSWITVGLMAATFIVAAKYAVNRWRVPGLTEFFNAV</sequence>
<organism evidence="2">
    <name type="scientific">marine sediment metagenome</name>
    <dbReference type="NCBI Taxonomy" id="412755"/>
    <lineage>
        <taxon>unclassified sequences</taxon>
        <taxon>metagenomes</taxon>
        <taxon>ecological metagenomes</taxon>
    </lineage>
</organism>
<keyword evidence="1" id="KW-0472">Membrane</keyword>
<keyword evidence="1" id="KW-1133">Transmembrane helix</keyword>
<protein>
    <submittedName>
        <fullName evidence="2">Uncharacterized protein</fullName>
    </submittedName>
</protein>
<keyword evidence="1" id="KW-0812">Transmembrane</keyword>
<accession>A0A0F9CQ28</accession>
<dbReference type="EMBL" id="LAZR01043156">
    <property type="protein sequence ID" value="KKL07761.1"/>
    <property type="molecule type" value="Genomic_DNA"/>
</dbReference>
<reference evidence="2" key="1">
    <citation type="journal article" date="2015" name="Nature">
        <title>Complex archaea that bridge the gap between prokaryotes and eukaryotes.</title>
        <authorList>
            <person name="Spang A."/>
            <person name="Saw J.H."/>
            <person name="Jorgensen S.L."/>
            <person name="Zaremba-Niedzwiedzka K."/>
            <person name="Martijn J."/>
            <person name="Lind A.E."/>
            <person name="van Eijk R."/>
            <person name="Schleper C."/>
            <person name="Guy L."/>
            <person name="Ettema T.J."/>
        </authorList>
    </citation>
    <scope>NUCLEOTIDE SEQUENCE</scope>
</reference>
<gene>
    <name evidence="2" type="ORF">LCGC14_2582770</name>
</gene>
<comment type="caution">
    <text evidence="2">The sequence shown here is derived from an EMBL/GenBank/DDBJ whole genome shotgun (WGS) entry which is preliminary data.</text>
</comment>
<evidence type="ECO:0000256" key="1">
    <source>
        <dbReference type="SAM" id="Phobius"/>
    </source>
</evidence>